<keyword evidence="4" id="KW-0862">Zinc</keyword>
<evidence type="ECO:0000256" key="6">
    <source>
        <dbReference type="PROSITE-ProRule" id="PRU01253"/>
    </source>
</evidence>
<keyword evidence="5 7" id="KW-0175">Coiled coil</keyword>
<sequence length="566" mass="64423">MDKNIGEQLNKAYEAYRQACMDRDHAVKELQQKTENYMQQIREQQEKIELQNSIIAKLKSQLAALNANRGNAHPYILMHEDIQTSNLPFSQLSEKLNVAKQREKLLKLNMSQECALAAKRANCVLGCVKHSIASCLREVIVPLCTAPVQPHLKYCVQVWAPQYEDIKLLECVQRGLTKMVKGFKGKTYKEQEQLESESMKLKQLEDKNNQKERKLISIISNQEDKIRTLKSKLKELNEAQKGIQMPTYKREVKSKKVVPDKPELSLGISGISPMPERENLETIFQDMKEECHRICMLAREQTDQLSKFKIKPEPETEIQFSMPIQCTDKTDEQAEELFKPRVIKDINRGASCITSITPRGVGQDEDNNSVESLSKFNVKFPPTDNDSAFLQSSQEKPTVPCTGIAENMLQDHHFNLEHRDRAVNLSKLEPNSFEAHGVDLMTSALQSLTTVDKTNPLNHANMPTENTCDKTCLKTTDTGFTFVPKHTNQGVPEVIFPSLEAAGTTVRGPHQLIWQPRDNDLLAQAYTDSELNHCGICEFCREVFPPSITSKEDFLRHLNSHFKVQS</sequence>
<name>A0AAN7MWF7_MYCAM</name>
<evidence type="ECO:0000256" key="2">
    <source>
        <dbReference type="ARBA" id="ARBA00022723"/>
    </source>
</evidence>
<feature type="domain" description="UBZ1-type" evidence="8">
    <location>
        <begin position="534"/>
        <end position="561"/>
    </location>
</feature>
<evidence type="ECO:0000313" key="10">
    <source>
        <dbReference type="Proteomes" id="UP001333110"/>
    </source>
</evidence>
<keyword evidence="3 6" id="KW-0863">Zinc-finger</keyword>
<dbReference type="PROSITE" id="PS51905">
    <property type="entry name" value="ZF_UBZ1"/>
    <property type="match status" value="1"/>
</dbReference>
<dbReference type="Pfam" id="PF12845">
    <property type="entry name" value="TBD"/>
    <property type="match status" value="1"/>
</dbReference>
<gene>
    <name evidence="9" type="ORF">QYF61_013475</name>
</gene>
<keyword evidence="10" id="KW-1185">Reference proteome</keyword>
<proteinExistence type="predicted"/>
<keyword evidence="1" id="KW-0597">Phosphoprotein</keyword>
<dbReference type="GO" id="GO:0043124">
    <property type="term" value="P:negative regulation of canonical NF-kappaB signal transduction"/>
    <property type="evidence" value="ECO:0007669"/>
    <property type="project" value="InterPro"/>
</dbReference>
<dbReference type="GO" id="GO:0008270">
    <property type="term" value="F:zinc ion binding"/>
    <property type="evidence" value="ECO:0007669"/>
    <property type="project" value="UniProtKB-KW"/>
</dbReference>
<evidence type="ECO:0000256" key="4">
    <source>
        <dbReference type="ARBA" id="ARBA00022833"/>
    </source>
</evidence>
<feature type="coiled-coil region" evidence="7">
    <location>
        <begin position="27"/>
        <end position="68"/>
    </location>
</feature>
<accession>A0AAN7MWF7</accession>
<evidence type="ECO:0000256" key="3">
    <source>
        <dbReference type="ARBA" id="ARBA00022771"/>
    </source>
</evidence>
<organism evidence="9 10">
    <name type="scientific">Mycteria americana</name>
    <name type="common">Wood stork</name>
    <dbReference type="NCBI Taxonomy" id="33587"/>
    <lineage>
        <taxon>Eukaryota</taxon>
        <taxon>Metazoa</taxon>
        <taxon>Chordata</taxon>
        <taxon>Craniata</taxon>
        <taxon>Vertebrata</taxon>
        <taxon>Euteleostomi</taxon>
        <taxon>Archelosauria</taxon>
        <taxon>Archosauria</taxon>
        <taxon>Dinosauria</taxon>
        <taxon>Saurischia</taxon>
        <taxon>Theropoda</taxon>
        <taxon>Coelurosauria</taxon>
        <taxon>Aves</taxon>
        <taxon>Neognathae</taxon>
        <taxon>Neoaves</taxon>
        <taxon>Aequornithes</taxon>
        <taxon>Ciconiiformes</taxon>
        <taxon>Ciconiidae</taxon>
        <taxon>Mycteria</taxon>
    </lineage>
</organism>
<evidence type="ECO:0000256" key="7">
    <source>
        <dbReference type="SAM" id="Coils"/>
    </source>
</evidence>
<dbReference type="Proteomes" id="UP001333110">
    <property type="component" value="Unassembled WGS sequence"/>
</dbReference>
<evidence type="ECO:0000313" key="9">
    <source>
        <dbReference type="EMBL" id="KAK4817408.1"/>
    </source>
</evidence>
<dbReference type="InterPro" id="IPR024581">
    <property type="entry name" value="TBD"/>
</dbReference>
<dbReference type="PANTHER" id="PTHR15249:SF0">
    <property type="entry name" value="TRAF FAMILY MEMBER-ASSOCIATED NF-KAPPA-B ACTIVATOR"/>
    <property type="match status" value="1"/>
</dbReference>
<reference evidence="9 10" key="1">
    <citation type="journal article" date="2023" name="J. Hered.">
        <title>Chromosome-level genome of the wood stork (Mycteria americana) provides insight into avian chromosome evolution.</title>
        <authorList>
            <person name="Flamio R. Jr."/>
            <person name="Ramstad K.M."/>
        </authorList>
    </citation>
    <scope>NUCLEOTIDE SEQUENCE [LARGE SCALE GENOMIC DNA]</scope>
    <source>
        <strain evidence="9">JAX WOST 10</strain>
    </source>
</reference>
<evidence type="ECO:0000259" key="8">
    <source>
        <dbReference type="PROSITE" id="PS51905"/>
    </source>
</evidence>
<dbReference type="PANTHER" id="PTHR15249">
    <property type="entry name" value="TRAF FAMILY MEMBER-ASSOCIATED NF-KAPPA-B ACTIVATOR"/>
    <property type="match status" value="1"/>
</dbReference>
<dbReference type="InterPro" id="IPR039669">
    <property type="entry name" value="TANK"/>
</dbReference>
<dbReference type="InterPro" id="IPR041641">
    <property type="entry name" value="CALCOCO1/2_Zn_UBZ1"/>
</dbReference>
<comment type="caution">
    <text evidence="9">The sequence shown here is derived from an EMBL/GenBank/DDBJ whole genome shotgun (WGS) entry which is preliminary data.</text>
</comment>
<dbReference type="EMBL" id="JAUNZN010000008">
    <property type="protein sequence ID" value="KAK4817408.1"/>
    <property type="molecule type" value="Genomic_DNA"/>
</dbReference>
<protein>
    <recommendedName>
        <fullName evidence="8">UBZ1-type domain-containing protein</fullName>
    </recommendedName>
</protein>
<keyword evidence="2" id="KW-0479">Metal-binding</keyword>
<feature type="coiled-coil region" evidence="7">
    <location>
        <begin position="194"/>
        <end position="239"/>
    </location>
</feature>
<evidence type="ECO:0000256" key="5">
    <source>
        <dbReference type="ARBA" id="ARBA00023054"/>
    </source>
</evidence>
<evidence type="ECO:0000256" key="1">
    <source>
        <dbReference type="ARBA" id="ARBA00022553"/>
    </source>
</evidence>
<dbReference type="AlphaFoldDB" id="A0AAN7MWF7"/>